<name>A0A401G2P5_9BACT</name>
<accession>A0A401G2P5</accession>
<keyword evidence="4" id="KW-0067">ATP-binding</keyword>
<dbReference type="PROSITE" id="PS50893">
    <property type="entry name" value="ABC_TRANSPORTER_2"/>
    <property type="match status" value="1"/>
</dbReference>
<dbReference type="GO" id="GO:0015421">
    <property type="term" value="F:ABC-type oligopeptide transporter activity"/>
    <property type="evidence" value="ECO:0007669"/>
    <property type="project" value="TreeGrafter"/>
</dbReference>
<dbReference type="InterPro" id="IPR003593">
    <property type="entry name" value="AAA+_ATPase"/>
</dbReference>
<gene>
    <name evidence="11" type="ORF">DENIS_4480</name>
</gene>
<dbReference type="InterPro" id="IPR036640">
    <property type="entry name" value="ABC1_TM_sf"/>
</dbReference>
<protein>
    <submittedName>
        <fullName evidence="11">Antibiotic ABC transporter ATPase</fullName>
    </submittedName>
</protein>
<dbReference type="GO" id="GO:0016887">
    <property type="term" value="F:ATP hydrolysis activity"/>
    <property type="evidence" value="ECO:0007669"/>
    <property type="project" value="InterPro"/>
</dbReference>
<evidence type="ECO:0000259" key="9">
    <source>
        <dbReference type="PROSITE" id="PS50893"/>
    </source>
</evidence>
<dbReference type="Gene3D" id="1.20.1560.10">
    <property type="entry name" value="ABC transporter type 1, transmembrane domain"/>
    <property type="match status" value="1"/>
</dbReference>
<feature type="domain" description="ABC transmembrane type-1" evidence="10">
    <location>
        <begin position="28"/>
        <end position="310"/>
    </location>
</feature>
<dbReference type="InterPro" id="IPR011527">
    <property type="entry name" value="ABC1_TM_dom"/>
</dbReference>
<dbReference type="OrthoDB" id="9772049at2"/>
<reference evidence="12" key="1">
    <citation type="submission" date="2017-11" db="EMBL/GenBank/DDBJ databases">
        <authorList>
            <person name="Watanabe M."/>
            <person name="Kojima H."/>
        </authorList>
    </citation>
    <scope>NUCLEOTIDE SEQUENCE [LARGE SCALE GENOMIC DNA]</scope>
    <source>
        <strain evidence="12">Tokyo 01</strain>
    </source>
</reference>
<feature type="transmembrane region" description="Helical" evidence="8">
    <location>
        <begin position="64"/>
        <end position="85"/>
    </location>
</feature>
<reference evidence="12" key="2">
    <citation type="submission" date="2019-01" db="EMBL/GenBank/DDBJ databases">
        <title>Genome sequence of Desulfonema ishimotonii strain Tokyo 01.</title>
        <authorList>
            <person name="Fukui M."/>
        </authorList>
    </citation>
    <scope>NUCLEOTIDE SEQUENCE [LARGE SCALE GENOMIC DNA]</scope>
    <source>
        <strain evidence="12">Tokyo 01</strain>
    </source>
</reference>
<keyword evidence="6 8" id="KW-0472">Membrane</keyword>
<keyword evidence="3" id="KW-0547">Nucleotide-binding</keyword>
<dbReference type="InterPro" id="IPR027417">
    <property type="entry name" value="P-loop_NTPase"/>
</dbReference>
<feature type="coiled-coil region" evidence="7">
    <location>
        <begin position="182"/>
        <end position="209"/>
    </location>
</feature>
<keyword evidence="5 8" id="KW-1133">Transmembrane helix</keyword>
<dbReference type="InterPro" id="IPR039421">
    <property type="entry name" value="Type_1_exporter"/>
</dbReference>
<feature type="transmembrane region" description="Helical" evidence="8">
    <location>
        <begin position="159"/>
        <end position="182"/>
    </location>
</feature>
<dbReference type="InterPro" id="IPR003439">
    <property type="entry name" value="ABC_transporter-like_ATP-bd"/>
</dbReference>
<dbReference type="EMBL" id="BEXT01000001">
    <property type="protein sequence ID" value="GBC63486.1"/>
    <property type="molecule type" value="Genomic_DNA"/>
</dbReference>
<evidence type="ECO:0000256" key="5">
    <source>
        <dbReference type="ARBA" id="ARBA00022989"/>
    </source>
</evidence>
<organism evidence="11 12">
    <name type="scientific">Desulfonema ishimotonii</name>
    <dbReference type="NCBI Taxonomy" id="45657"/>
    <lineage>
        <taxon>Bacteria</taxon>
        <taxon>Pseudomonadati</taxon>
        <taxon>Thermodesulfobacteriota</taxon>
        <taxon>Desulfobacteria</taxon>
        <taxon>Desulfobacterales</taxon>
        <taxon>Desulfococcaceae</taxon>
        <taxon>Desulfonema</taxon>
    </lineage>
</organism>
<dbReference type="SUPFAM" id="SSF52540">
    <property type="entry name" value="P-loop containing nucleoside triphosphate hydrolases"/>
    <property type="match status" value="1"/>
</dbReference>
<dbReference type="Pfam" id="PF00005">
    <property type="entry name" value="ABC_tran"/>
    <property type="match status" value="2"/>
</dbReference>
<proteinExistence type="predicted"/>
<evidence type="ECO:0000256" key="3">
    <source>
        <dbReference type="ARBA" id="ARBA00022741"/>
    </source>
</evidence>
<comment type="caution">
    <text evidence="11">The sequence shown here is derived from an EMBL/GenBank/DDBJ whole genome shotgun (WGS) entry which is preliminary data.</text>
</comment>
<evidence type="ECO:0000313" key="11">
    <source>
        <dbReference type="EMBL" id="GBC63486.1"/>
    </source>
</evidence>
<dbReference type="AlphaFoldDB" id="A0A401G2P5"/>
<comment type="subcellular location">
    <subcellularLocation>
        <location evidence="1">Cell membrane</location>
        <topology evidence="1">Multi-pass membrane protein</topology>
    </subcellularLocation>
</comment>
<dbReference type="RefSeq" id="WP_124330549.1">
    <property type="nucleotide sequence ID" value="NZ_BEXT01000001.1"/>
</dbReference>
<dbReference type="CDD" id="cd07346">
    <property type="entry name" value="ABC_6TM_exporters"/>
    <property type="match status" value="1"/>
</dbReference>
<dbReference type="PANTHER" id="PTHR43394:SF1">
    <property type="entry name" value="ATP-BINDING CASSETTE SUB-FAMILY B MEMBER 10, MITOCHONDRIAL"/>
    <property type="match status" value="1"/>
</dbReference>
<evidence type="ECO:0000256" key="2">
    <source>
        <dbReference type="ARBA" id="ARBA00022692"/>
    </source>
</evidence>
<evidence type="ECO:0000256" key="1">
    <source>
        <dbReference type="ARBA" id="ARBA00004651"/>
    </source>
</evidence>
<feature type="transmembrane region" description="Helical" evidence="8">
    <location>
        <begin position="257"/>
        <end position="275"/>
    </location>
</feature>
<dbReference type="GO" id="GO:0005524">
    <property type="term" value="F:ATP binding"/>
    <property type="evidence" value="ECO:0007669"/>
    <property type="project" value="UniProtKB-KW"/>
</dbReference>
<dbReference type="GO" id="GO:0005886">
    <property type="term" value="C:plasma membrane"/>
    <property type="evidence" value="ECO:0007669"/>
    <property type="project" value="UniProtKB-SubCell"/>
</dbReference>
<keyword evidence="12" id="KW-1185">Reference proteome</keyword>
<evidence type="ECO:0000256" key="8">
    <source>
        <dbReference type="SAM" id="Phobius"/>
    </source>
</evidence>
<dbReference type="PROSITE" id="PS00211">
    <property type="entry name" value="ABC_TRANSPORTER_1"/>
    <property type="match status" value="1"/>
</dbReference>
<dbReference type="PANTHER" id="PTHR43394">
    <property type="entry name" value="ATP-DEPENDENT PERMEASE MDL1, MITOCHONDRIAL"/>
    <property type="match status" value="1"/>
</dbReference>
<evidence type="ECO:0000256" key="6">
    <source>
        <dbReference type="ARBA" id="ARBA00023136"/>
    </source>
</evidence>
<dbReference type="SMART" id="SM00382">
    <property type="entry name" value="AAA"/>
    <property type="match status" value="1"/>
</dbReference>
<evidence type="ECO:0000259" key="10">
    <source>
        <dbReference type="PROSITE" id="PS50929"/>
    </source>
</evidence>
<feature type="domain" description="ABC transporter" evidence="9">
    <location>
        <begin position="344"/>
        <end position="837"/>
    </location>
</feature>
<dbReference type="PROSITE" id="PS50929">
    <property type="entry name" value="ABC_TM1F"/>
    <property type="match status" value="1"/>
</dbReference>
<dbReference type="SUPFAM" id="SSF90123">
    <property type="entry name" value="ABC transporter transmembrane region"/>
    <property type="match status" value="1"/>
</dbReference>
<sequence length="839" mass="94661">MGKTEKYQAVTERPLGSWVRASDLRLQILLLLIITITVFARVLPLEMQKKIVNEAIFLKNTDLLVTYCGIYLAAVLTASGLKYLINVLQTLIGQRALADMRKALYHHILTLPLGFFRKTQPGMVVASLVSEIAAAGDFVGMAIAVPVTNVLTLLAFGGYLIWLNPLLGLVSLSIYPVVLFLVPQLQKRANRANKRRVEATRELSDKIAESVSGIHEIHGNGTYHIEGRKYDRIVDRLRKIRVVWNLYRYGVKTGNNFFNSLSPFLIFILGGYLTIRGQLELGALVAFLSAQEKLYDPWKELLEFYQSYQDASVRYEKVMEYFNTLPEHLTEPPGRAPYVLDGSIEVRDLGFSTESDIRLLDRVSFTLKPGEHLAVVGFSGSGKSTLAHCIAQLYKYTDGHVLIGGREVSELSKRDMIVNTGIVSQTPFIFDGTIEENLLYACSPLIDGEQAGARPRPSLDDMISALQQAGIFADVLRLGLTMVLDRERHADLISRIIRVRENFQAEFGDILSDYVEFYDTENYLFHSGIAENIIFGTTEEADFSIPHLNWNDYFLTFLDQADLTRPLLSLGAELARQTVDILGNLPPEAIFFEQSPLEPHELETYKNLVARLQKTRLHKLSIRDRQKLLDVALRFSPGQHKMVGLPGILESLILEGRALFRDRVSADRPGAISFFDPSRYIRTEPLVNNILFGKMKRTTPQSLEKIRHSVIQLLIEEDLLETVLQIGMQFQVGSKGDKLSGGQRQKLAIARVFLKAPRILIMDEATSALDNNSQTRIQNLLEQQWKGRSTVIAIAHRLDIIRNYDRIIVMKAGKIGEMGTYEELIEKKGLLYELIHGKQ</sequence>
<dbReference type="InterPro" id="IPR017871">
    <property type="entry name" value="ABC_transporter-like_CS"/>
</dbReference>
<keyword evidence="2 8" id="KW-0812">Transmembrane</keyword>
<evidence type="ECO:0000256" key="4">
    <source>
        <dbReference type="ARBA" id="ARBA00022840"/>
    </source>
</evidence>
<keyword evidence="7" id="KW-0175">Coiled coil</keyword>
<evidence type="ECO:0000313" key="12">
    <source>
        <dbReference type="Proteomes" id="UP000288096"/>
    </source>
</evidence>
<evidence type="ECO:0000256" key="7">
    <source>
        <dbReference type="SAM" id="Coils"/>
    </source>
</evidence>
<dbReference type="Gene3D" id="3.40.50.300">
    <property type="entry name" value="P-loop containing nucleotide triphosphate hydrolases"/>
    <property type="match status" value="2"/>
</dbReference>
<feature type="transmembrane region" description="Helical" evidence="8">
    <location>
        <begin position="24"/>
        <end position="43"/>
    </location>
</feature>
<dbReference type="Pfam" id="PF00664">
    <property type="entry name" value="ABC_membrane"/>
    <property type="match status" value="1"/>
</dbReference>
<dbReference type="Proteomes" id="UP000288096">
    <property type="component" value="Unassembled WGS sequence"/>
</dbReference>